<reference evidence="3" key="1">
    <citation type="submission" date="2025-08" db="UniProtKB">
        <authorList>
            <consortium name="Ensembl"/>
        </authorList>
    </citation>
    <scope>IDENTIFICATION</scope>
</reference>
<accession>A0A3Q3VQR7</accession>
<dbReference type="STRING" id="94237.ENSMMOP00000004596"/>
<sequence length="226" mass="24611">MDLLGILSQDTEGFPRRAVVRYFIAWFSSRPSHPSSTSLLMQCVRAVLSQGSADLDWEVKVHTLELAEQLLDQAFKSHWSCPQHTLRHPYGVVSKQLYTLHAHTGSRSEGLEPDLVAALNNVVEQGVISVLLSGLVDCDRPVGLKACGLLITLREAVCPLSRGCTGAEEADIATQGALDEKLDILTQSSDHIHNSPLSLLQDILTASSADTRPDTKPGQEVIVDCY</sequence>
<comment type="subcellular location">
    <subcellularLocation>
        <location evidence="1">Cytoplasm</location>
    </subcellularLocation>
</comment>
<dbReference type="Proteomes" id="UP000261620">
    <property type="component" value="Unplaced"/>
</dbReference>
<keyword evidence="2" id="KW-0963">Cytoplasm</keyword>
<evidence type="ECO:0000313" key="3">
    <source>
        <dbReference type="Ensembl" id="ENSMMOP00000004596.1"/>
    </source>
</evidence>
<proteinExistence type="predicted"/>
<evidence type="ECO:0000256" key="1">
    <source>
        <dbReference type="ARBA" id="ARBA00004496"/>
    </source>
</evidence>
<dbReference type="GO" id="GO:0005634">
    <property type="term" value="C:nucleus"/>
    <property type="evidence" value="ECO:0007669"/>
    <property type="project" value="TreeGrafter"/>
</dbReference>
<dbReference type="AlphaFoldDB" id="A0A3Q3VQR7"/>
<evidence type="ECO:0000313" key="4">
    <source>
        <dbReference type="Proteomes" id="UP000261620"/>
    </source>
</evidence>
<name>A0A3Q3VQR7_MOLML</name>
<dbReference type="PANTHER" id="PTHR21331:SF2">
    <property type="entry name" value="BRCA1-ASSOCIATED ATM ACTIVATOR 1"/>
    <property type="match status" value="1"/>
</dbReference>
<dbReference type="GO" id="GO:0006974">
    <property type="term" value="P:DNA damage response"/>
    <property type="evidence" value="ECO:0007669"/>
    <property type="project" value="InterPro"/>
</dbReference>
<dbReference type="GO" id="GO:0008283">
    <property type="term" value="P:cell population proliferation"/>
    <property type="evidence" value="ECO:0007669"/>
    <property type="project" value="InterPro"/>
</dbReference>
<dbReference type="Ensembl" id="ENSMMOT00000004680.1">
    <property type="protein sequence ID" value="ENSMMOP00000004596.1"/>
    <property type="gene ID" value="ENSMMOG00000003665.1"/>
</dbReference>
<evidence type="ECO:0008006" key="5">
    <source>
        <dbReference type="Google" id="ProtNLM"/>
    </source>
</evidence>
<keyword evidence="4" id="KW-1185">Reference proteome</keyword>
<reference evidence="3" key="2">
    <citation type="submission" date="2025-09" db="UniProtKB">
        <authorList>
            <consortium name="Ensembl"/>
        </authorList>
    </citation>
    <scope>IDENTIFICATION</scope>
</reference>
<protein>
    <recommendedName>
        <fullName evidence="5">BRCA1-associated ATM activator 1</fullName>
    </recommendedName>
</protein>
<dbReference type="PANTHER" id="PTHR21331">
    <property type="entry name" value="BRCA1-ASSOCIATED ATM ACTIVATOR 1"/>
    <property type="match status" value="1"/>
</dbReference>
<organism evidence="3 4">
    <name type="scientific">Mola mola</name>
    <name type="common">Ocean sunfish</name>
    <name type="synonym">Tetraodon mola</name>
    <dbReference type="NCBI Taxonomy" id="94237"/>
    <lineage>
        <taxon>Eukaryota</taxon>
        <taxon>Metazoa</taxon>
        <taxon>Chordata</taxon>
        <taxon>Craniata</taxon>
        <taxon>Vertebrata</taxon>
        <taxon>Euteleostomi</taxon>
        <taxon>Actinopterygii</taxon>
        <taxon>Neopterygii</taxon>
        <taxon>Teleostei</taxon>
        <taxon>Neoteleostei</taxon>
        <taxon>Acanthomorphata</taxon>
        <taxon>Eupercaria</taxon>
        <taxon>Tetraodontiformes</taxon>
        <taxon>Molidae</taxon>
        <taxon>Mola</taxon>
    </lineage>
</organism>
<dbReference type="InterPro" id="IPR038904">
    <property type="entry name" value="BRAT1"/>
</dbReference>
<evidence type="ECO:0000256" key="2">
    <source>
        <dbReference type="ARBA" id="ARBA00022490"/>
    </source>
</evidence>
<dbReference type="OMA" id="LHTRTHN"/>
<dbReference type="GO" id="GO:0005737">
    <property type="term" value="C:cytoplasm"/>
    <property type="evidence" value="ECO:0007669"/>
    <property type="project" value="UniProtKB-SubCell"/>
</dbReference>